<dbReference type="InterPro" id="IPR011050">
    <property type="entry name" value="Pectin_lyase_fold/virulence"/>
</dbReference>
<protein>
    <recommendedName>
        <fullName evidence="3">Right handed beta helix domain-containing protein</fullName>
    </recommendedName>
</protein>
<comment type="caution">
    <text evidence="1">The sequence shown here is derived from an EMBL/GenBank/DDBJ whole genome shotgun (WGS) entry which is preliminary data.</text>
</comment>
<dbReference type="AlphaFoldDB" id="A0A5J4TYP8"/>
<name>A0A5J4TYP8_9EUKA</name>
<reference evidence="1 2" key="1">
    <citation type="submission" date="2019-03" db="EMBL/GenBank/DDBJ databases">
        <title>Single cell metagenomics reveals metabolic interactions within the superorganism composed of flagellate Streblomastix strix and complex community of Bacteroidetes bacteria on its surface.</title>
        <authorList>
            <person name="Treitli S.C."/>
            <person name="Kolisko M."/>
            <person name="Husnik F."/>
            <person name="Keeling P."/>
            <person name="Hampl V."/>
        </authorList>
    </citation>
    <scope>NUCLEOTIDE SEQUENCE [LARGE SCALE GENOMIC DNA]</scope>
    <source>
        <strain evidence="1">ST1C</strain>
    </source>
</reference>
<dbReference type="SUPFAM" id="SSF51126">
    <property type="entry name" value="Pectin lyase-like"/>
    <property type="match status" value="1"/>
</dbReference>
<sequence length="302" mass="33299">GLGKDSTQINQMINAVIADSVQIYSCTFRQANSAQALIQGIDYREFLIDQTNFTDITGGMGGALYLTDMRQDFERIYQITGNRFESCVASQLGAITILTSRSHNRLQINNNHIISCSGDTTGGIYLNYQDYDMFELSGNSFQSNQSPGQESNYGCDGYIQNRNILNVQDGVQYYRNAFTGSTTNNPYSVYYSYQIQGGSNSGYLNLRSTSGQCWDSQYESGGNNDGCAFVPTVLNSKSILKILSIPIFNQIVVAGEKSLSTCYQFARVISQASGHNYQRAVAIVMQGPPDVTLNEQGTFADF</sequence>
<feature type="non-terminal residue" evidence="1">
    <location>
        <position position="1"/>
    </location>
</feature>
<dbReference type="Proteomes" id="UP000324800">
    <property type="component" value="Unassembled WGS sequence"/>
</dbReference>
<gene>
    <name evidence="1" type="ORF">EZS28_041109</name>
</gene>
<accession>A0A5J4TYP8</accession>
<organism evidence="1 2">
    <name type="scientific">Streblomastix strix</name>
    <dbReference type="NCBI Taxonomy" id="222440"/>
    <lineage>
        <taxon>Eukaryota</taxon>
        <taxon>Metamonada</taxon>
        <taxon>Preaxostyla</taxon>
        <taxon>Oxymonadida</taxon>
        <taxon>Streblomastigidae</taxon>
        <taxon>Streblomastix</taxon>
    </lineage>
</organism>
<evidence type="ECO:0000313" key="2">
    <source>
        <dbReference type="Proteomes" id="UP000324800"/>
    </source>
</evidence>
<evidence type="ECO:0008006" key="3">
    <source>
        <dbReference type="Google" id="ProtNLM"/>
    </source>
</evidence>
<dbReference type="EMBL" id="SNRW01023008">
    <property type="protein sequence ID" value="KAA6363364.1"/>
    <property type="molecule type" value="Genomic_DNA"/>
</dbReference>
<evidence type="ECO:0000313" key="1">
    <source>
        <dbReference type="EMBL" id="KAA6363364.1"/>
    </source>
</evidence>
<proteinExistence type="predicted"/>